<name>A0A0L6VCB5_9BASI</name>
<gene>
    <name evidence="1" type="ORF">VP01_1943g2</name>
</gene>
<organism evidence="1 2">
    <name type="scientific">Puccinia sorghi</name>
    <dbReference type="NCBI Taxonomy" id="27349"/>
    <lineage>
        <taxon>Eukaryota</taxon>
        <taxon>Fungi</taxon>
        <taxon>Dikarya</taxon>
        <taxon>Basidiomycota</taxon>
        <taxon>Pucciniomycotina</taxon>
        <taxon>Pucciniomycetes</taxon>
        <taxon>Pucciniales</taxon>
        <taxon>Pucciniaceae</taxon>
        <taxon>Puccinia</taxon>
    </lineage>
</organism>
<reference evidence="1 2" key="1">
    <citation type="submission" date="2015-08" db="EMBL/GenBank/DDBJ databases">
        <title>Next Generation Sequencing and Analysis of the Genome of Puccinia sorghi L Schw, the Causal Agent of Maize Common Rust.</title>
        <authorList>
            <person name="Rochi L."/>
            <person name="Burguener G."/>
            <person name="Darino M."/>
            <person name="Turjanski A."/>
            <person name="Kreff E."/>
            <person name="Dieguez M.J."/>
            <person name="Sacco F."/>
        </authorList>
    </citation>
    <scope>NUCLEOTIDE SEQUENCE [LARGE SCALE GENOMIC DNA]</scope>
    <source>
        <strain evidence="1 2">RO10H11247</strain>
    </source>
</reference>
<sequence length="471" mass="53252">MATKRNVMPASRHAPRSMPILPHEIIEMIFQAFETLVSVEESMSTVRPEWHAPGSLQSSFEVDSIRLIEILNRHWTPISHISQFWYEAVSARRHKFPTTIKSSHHPPQAQLNLARRKHRKITKVSAEVDGDEIFSHIGRLNAHHPLESITLYQVVQGIQRLKSWDSLSQVKHLRELRIHQPLSIPLSSVLKVLNSSLELKVLKIYSFEEIAWSDPSNLPITSLQGADKERSRKTLEHLTCHYSQLWHPNRSCNSLVTLLTTGGFSLKILTLVFEKINSTAEQGRNSGNENLLVGVQDSSAVGLLAAFGSCQDLKTLQVSAPDEMFSLPFIDPIINTLQHLENLHLKGNLFSPLLFVANVLPKTLKKIECQAYSSPILPLLSAARHSLTHLTNLQALTITTYRRKPRNFTEAIYGQLDLPIPAEEVTTEEPLSWDLTPTETLEQQQLLIHECQLRSIKLDGPRAYVPPFLEG</sequence>
<proteinExistence type="predicted"/>
<evidence type="ECO:0000313" key="2">
    <source>
        <dbReference type="Proteomes" id="UP000037035"/>
    </source>
</evidence>
<evidence type="ECO:0000313" key="1">
    <source>
        <dbReference type="EMBL" id="KNZ58368.1"/>
    </source>
</evidence>
<dbReference type="OrthoDB" id="2496414at2759"/>
<dbReference type="EMBL" id="LAVV01006774">
    <property type="protein sequence ID" value="KNZ58368.1"/>
    <property type="molecule type" value="Genomic_DNA"/>
</dbReference>
<keyword evidence="2" id="KW-1185">Reference proteome</keyword>
<dbReference type="VEuPathDB" id="FungiDB:VP01_1943g2"/>
<comment type="caution">
    <text evidence="1">The sequence shown here is derived from an EMBL/GenBank/DDBJ whole genome shotgun (WGS) entry which is preliminary data.</text>
</comment>
<dbReference type="Proteomes" id="UP000037035">
    <property type="component" value="Unassembled WGS sequence"/>
</dbReference>
<accession>A0A0L6VCB5</accession>
<dbReference type="AlphaFoldDB" id="A0A0L6VCB5"/>
<protein>
    <submittedName>
        <fullName evidence="1">Uncharacterized protein</fullName>
    </submittedName>
</protein>